<comment type="function">
    <text evidence="6">Insecticidal to house crickets. It induces an excitatory slow-onset impact that leads to irreversible spastic paralysis. It also modifies human voltage-gated potassium channel Kv1.5/KCNA5. Most likely, it binds to the voltage-sensing domain of the channel, suggesting it does not block the pore but prevents its opening at physiological membrane potentials. The recombinant peptide binds to the channel in an irreversible manner and slows down the hKv1.5 current activation kinetics. It is not toxic to mice, when intracranially injected (at 0.5 ug/g mouse).</text>
</comment>
<comment type="similarity">
    <text evidence="2">Belongs to the neurotoxin 04 (omega-agtx) family. 01 (type I omega-agtx) subfamily.</text>
</comment>
<feature type="signal peptide" evidence="7">
    <location>
        <begin position="1"/>
        <end position="17"/>
    </location>
</feature>
<keyword evidence="4" id="KW-1220">Voltage-gated potassium channel impairing toxin</keyword>
<evidence type="ECO:0000256" key="6">
    <source>
        <dbReference type="ARBA" id="ARBA00024306"/>
    </source>
</evidence>
<keyword evidence="4" id="KW-0800">Toxin</keyword>
<dbReference type="GO" id="GO:0015459">
    <property type="term" value="F:potassium channel regulator activity"/>
    <property type="evidence" value="ECO:0007669"/>
    <property type="project" value="UniProtKB-KW"/>
</dbReference>
<dbReference type="EMBL" id="HAGS01000220">
    <property type="protein sequence ID" value="SMD46850.1"/>
    <property type="molecule type" value="Transcribed_RNA"/>
</dbReference>
<organism evidence="8">
    <name type="scientific">Lycosa sp. SGP-2016</name>
    <dbReference type="NCBI Taxonomy" id="1905177"/>
    <lineage>
        <taxon>Eukaryota</taxon>
        <taxon>Metazoa</taxon>
        <taxon>Ecdysozoa</taxon>
        <taxon>Arthropoda</taxon>
        <taxon>Chelicerata</taxon>
        <taxon>Arachnida</taxon>
        <taxon>Araneae</taxon>
        <taxon>Araneomorphae</taxon>
        <taxon>Entelegynae</taxon>
        <taxon>Lycosoidea</taxon>
        <taxon>Lycosidae</taxon>
        <taxon>Lycosa</taxon>
    </lineage>
</organism>
<feature type="chain" id="PRO_5019817277" evidence="7">
    <location>
        <begin position="18"/>
        <end position="120"/>
    </location>
</feature>
<keyword evidence="4" id="KW-0872">Ion channel impairing toxin</keyword>
<sequence>MIRYVLISALLVVAVYSFTIEDENEDTFLEEAKEELDPEEERRIALPPGAVCNGHKSDCQCFGAKYKCSCPWLWRFRRSAKCHCKKGWPGPPSRSDPAETDTSGAVEEIMLHDSFVMLLE</sequence>
<protein>
    <submittedName>
        <fullName evidence="8">U33-Lycotoxin-Lsp1e_1</fullName>
    </submittedName>
</protein>
<reference evidence="8" key="2">
    <citation type="submission" date="2019-04" db="EMBL/GenBank/DDBJ databases">
        <title>Unravelling the molecular evolution of spider venoms.</title>
        <authorList>
            <person name="Pineda S."/>
        </authorList>
    </citation>
    <scope>NUCLEOTIDE SEQUENCE</scope>
</reference>
<keyword evidence="5" id="KW-0632">Potassium channel impairing toxin</keyword>
<keyword evidence="3" id="KW-0964">Secreted</keyword>
<dbReference type="GO" id="GO:0005576">
    <property type="term" value="C:extracellular region"/>
    <property type="evidence" value="ECO:0007669"/>
    <property type="project" value="UniProtKB-SubCell"/>
</dbReference>
<proteinExistence type="inferred from homology"/>
<evidence type="ECO:0000256" key="5">
    <source>
        <dbReference type="ARBA" id="ARBA00022773"/>
    </source>
</evidence>
<accession>A0A482ZIT2</accession>
<comment type="subcellular location">
    <subcellularLocation>
        <location evidence="1">Secreted</location>
    </subcellularLocation>
</comment>
<evidence type="ECO:0000313" key="8">
    <source>
        <dbReference type="EMBL" id="SMD46850.1"/>
    </source>
</evidence>
<evidence type="ECO:0000256" key="3">
    <source>
        <dbReference type="ARBA" id="ARBA00022525"/>
    </source>
</evidence>
<dbReference type="InterPro" id="IPR013605">
    <property type="entry name" value="Toxin_34"/>
</dbReference>
<reference evidence="8" key="1">
    <citation type="submission" date="2017-03" db="EMBL/GenBank/DDBJ databases">
        <authorList>
            <person name="QRISCLOUD D."/>
        </authorList>
    </citation>
    <scope>NUCLEOTIDE SEQUENCE</scope>
</reference>
<evidence type="ECO:0000256" key="2">
    <source>
        <dbReference type="ARBA" id="ARBA00010796"/>
    </source>
</evidence>
<dbReference type="Pfam" id="PF08396">
    <property type="entry name" value="Toxin_34"/>
    <property type="match status" value="1"/>
</dbReference>
<evidence type="ECO:0000256" key="7">
    <source>
        <dbReference type="SAM" id="SignalP"/>
    </source>
</evidence>
<dbReference type="AlphaFoldDB" id="A0A482ZIT2"/>
<evidence type="ECO:0000256" key="4">
    <source>
        <dbReference type="ARBA" id="ARBA00022635"/>
    </source>
</evidence>
<name>A0A482ZIT2_9ARAC</name>
<dbReference type="GO" id="GO:0090729">
    <property type="term" value="F:toxin activity"/>
    <property type="evidence" value="ECO:0007669"/>
    <property type="project" value="InterPro"/>
</dbReference>
<keyword evidence="7" id="KW-0732">Signal</keyword>
<evidence type="ECO:0000256" key="1">
    <source>
        <dbReference type="ARBA" id="ARBA00004613"/>
    </source>
</evidence>